<evidence type="ECO:0000313" key="3">
    <source>
        <dbReference type="EMBL" id="XDQ60010.1"/>
    </source>
</evidence>
<organism evidence="3">
    <name type="scientific">Streptomyces sp. R35</name>
    <dbReference type="NCBI Taxonomy" id="3238630"/>
    <lineage>
        <taxon>Bacteria</taxon>
        <taxon>Bacillati</taxon>
        <taxon>Actinomycetota</taxon>
        <taxon>Actinomycetes</taxon>
        <taxon>Kitasatosporales</taxon>
        <taxon>Streptomycetaceae</taxon>
        <taxon>Streptomyces</taxon>
    </lineage>
</organism>
<sequence length="212" mass="22505">MTAFTRALRRQPARRIAAAGVVAAGALLLSACSSDSTGMSGMDHGSSKSSASATAAAKSEAFDDADVTFAQSMIPHHQQAVEMAQLADGRASDSEIKDIAAKIEKAQDPEIKTMTGWLQSWGKPTAMGNMPGMDMGDGMMSDKDMKELKAMKGTEFDKMFAQMMIDHHNGAIGMARTEQKSGRNTDAKTMADGIVTGQSAEVKQLQGILDRL</sequence>
<dbReference type="PANTHER" id="PTHR36933">
    <property type="entry name" value="SLL0788 PROTEIN"/>
    <property type="match status" value="1"/>
</dbReference>
<keyword evidence="1" id="KW-0732">Signal</keyword>
<dbReference type="InterPro" id="IPR005183">
    <property type="entry name" value="DUF305_CopM-like"/>
</dbReference>
<dbReference type="AlphaFoldDB" id="A0AB39RZ30"/>
<dbReference type="Pfam" id="PF03713">
    <property type="entry name" value="DUF305"/>
    <property type="match status" value="1"/>
</dbReference>
<dbReference type="RefSeq" id="WP_369254976.1">
    <property type="nucleotide sequence ID" value="NZ_CP163440.1"/>
</dbReference>
<reference evidence="3" key="1">
    <citation type="submission" date="2024-07" db="EMBL/GenBank/DDBJ databases">
        <authorList>
            <person name="Yu S.T."/>
        </authorList>
    </citation>
    <scope>NUCLEOTIDE SEQUENCE</scope>
    <source>
        <strain evidence="3">R35</strain>
    </source>
</reference>
<dbReference type="InterPro" id="IPR012347">
    <property type="entry name" value="Ferritin-like"/>
</dbReference>
<evidence type="ECO:0000259" key="2">
    <source>
        <dbReference type="Pfam" id="PF03713"/>
    </source>
</evidence>
<feature type="domain" description="DUF305" evidence="2">
    <location>
        <begin position="66"/>
        <end position="209"/>
    </location>
</feature>
<evidence type="ECO:0000256" key="1">
    <source>
        <dbReference type="SAM" id="SignalP"/>
    </source>
</evidence>
<dbReference type="PROSITE" id="PS51257">
    <property type="entry name" value="PROKAR_LIPOPROTEIN"/>
    <property type="match status" value="1"/>
</dbReference>
<dbReference type="Gene3D" id="1.20.1260.10">
    <property type="match status" value="1"/>
</dbReference>
<protein>
    <submittedName>
        <fullName evidence="3">DUF305 domain-containing protein</fullName>
    </submittedName>
</protein>
<name>A0AB39RZ30_9ACTN</name>
<dbReference type="EMBL" id="CP163440">
    <property type="protein sequence ID" value="XDQ60010.1"/>
    <property type="molecule type" value="Genomic_DNA"/>
</dbReference>
<dbReference type="PANTHER" id="PTHR36933:SF1">
    <property type="entry name" value="SLL0788 PROTEIN"/>
    <property type="match status" value="1"/>
</dbReference>
<accession>A0AB39RZ30</accession>
<feature type="chain" id="PRO_5044314897" evidence="1">
    <location>
        <begin position="32"/>
        <end position="212"/>
    </location>
</feature>
<proteinExistence type="predicted"/>
<gene>
    <name evidence="3" type="ORF">AB5J50_04160</name>
</gene>
<feature type="signal peptide" evidence="1">
    <location>
        <begin position="1"/>
        <end position="31"/>
    </location>
</feature>